<proteinExistence type="predicted"/>
<dbReference type="Gene3D" id="2.60.40.340">
    <property type="entry name" value="Rel homology domain (RHD), DNA-binding domain"/>
    <property type="match status" value="1"/>
</dbReference>
<name>A0A3Q1JMY7_ANATE</name>
<reference evidence="12" key="3">
    <citation type="submission" date="2025-09" db="UniProtKB">
        <authorList>
            <consortium name="Ensembl"/>
        </authorList>
    </citation>
    <scope>IDENTIFICATION</scope>
</reference>
<evidence type="ECO:0000256" key="10">
    <source>
        <dbReference type="SAM" id="MobiDB-lite"/>
    </source>
</evidence>
<evidence type="ECO:0000256" key="2">
    <source>
        <dbReference type="ARBA" id="ARBA00004496"/>
    </source>
</evidence>
<dbReference type="Proteomes" id="UP000265040">
    <property type="component" value="Chromosome 5"/>
</dbReference>
<dbReference type="InterPro" id="IPR032397">
    <property type="entry name" value="RHD_dimer"/>
</dbReference>
<dbReference type="OrthoDB" id="5346094at2759"/>
<dbReference type="SMART" id="SM00429">
    <property type="entry name" value="IPT"/>
    <property type="match status" value="1"/>
</dbReference>
<feature type="region of interest" description="Disordered" evidence="10">
    <location>
        <begin position="34"/>
        <end position="53"/>
    </location>
</feature>
<keyword evidence="3" id="KW-0963">Cytoplasm</keyword>
<keyword evidence="7" id="KW-0238">DNA-binding</keyword>
<dbReference type="GO" id="GO:0005737">
    <property type="term" value="C:cytoplasm"/>
    <property type="evidence" value="ECO:0007669"/>
    <property type="project" value="UniProtKB-SubCell"/>
</dbReference>
<keyword evidence="13" id="KW-1185">Reference proteome</keyword>
<dbReference type="GeneID" id="113153908"/>
<dbReference type="Gene3D" id="2.60.40.10">
    <property type="entry name" value="Immunoglobulins"/>
    <property type="match status" value="1"/>
</dbReference>
<feature type="compositionally biased region" description="Polar residues" evidence="10">
    <location>
        <begin position="118"/>
        <end position="128"/>
    </location>
</feature>
<dbReference type="PROSITE" id="PS50254">
    <property type="entry name" value="REL_2"/>
    <property type="match status" value="1"/>
</dbReference>
<evidence type="ECO:0000313" key="13">
    <source>
        <dbReference type="Proteomes" id="UP000265040"/>
    </source>
</evidence>
<protein>
    <recommendedName>
        <fullName evidence="11">RHD domain-containing protein</fullName>
    </recommendedName>
</protein>
<dbReference type="SUPFAM" id="SSF81296">
    <property type="entry name" value="E set domains"/>
    <property type="match status" value="1"/>
</dbReference>
<dbReference type="GO" id="GO:0005634">
    <property type="term" value="C:nucleus"/>
    <property type="evidence" value="ECO:0007669"/>
    <property type="project" value="UniProtKB-SubCell"/>
</dbReference>
<dbReference type="GO" id="GO:0000978">
    <property type="term" value="F:RNA polymerase II cis-regulatory region sequence-specific DNA binding"/>
    <property type="evidence" value="ECO:0007669"/>
    <property type="project" value="TreeGrafter"/>
</dbReference>
<dbReference type="AlphaFoldDB" id="A0A3Q1JMY7"/>
<dbReference type="GeneTree" id="ENSGT00940000156230"/>
<dbReference type="STRING" id="64144.ENSATEP00000036507"/>
<dbReference type="InterPro" id="IPR014756">
    <property type="entry name" value="Ig_E-set"/>
</dbReference>
<evidence type="ECO:0000256" key="9">
    <source>
        <dbReference type="ARBA" id="ARBA00023242"/>
    </source>
</evidence>
<organism evidence="12 13">
    <name type="scientific">Anabas testudineus</name>
    <name type="common">Climbing perch</name>
    <name type="synonym">Anthias testudineus</name>
    <dbReference type="NCBI Taxonomy" id="64144"/>
    <lineage>
        <taxon>Eukaryota</taxon>
        <taxon>Metazoa</taxon>
        <taxon>Chordata</taxon>
        <taxon>Craniata</taxon>
        <taxon>Vertebrata</taxon>
        <taxon>Euteleostomi</taxon>
        <taxon>Actinopterygii</taxon>
        <taxon>Neopterygii</taxon>
        <taxon>Teleostei</taxon>
        <taxon>Neoteleostei</taxon>
        <taxon>Acanthomorphata</taxon>
        <taxon>Anabantaria</taxon>
        <taxon>Anabantiformes</taxon>
        <taxon>Anabantoidei</taxon>
        <taxon>Anabantidae</taxon>
        <taxon>Anabas</taxon>
    </lineage>
</organism>
<feature type="region of interest" description="Disordered" evidence="10">
    <location>
        <begin position="218"/>
        <end position="268"/>
    </location>
</feature>
<dbReference type="InterPro" id="IPR037059">
    <property type="entry name" value="RHD_DNA_bind_dom_sf"/>
</dbReference>
<dbReference type="FunFam" id="2.60.40.340:FF:000001">
    <property type="entry name" value="Nuclear factor of activated T-cells, cytoplasmic, calcineurin-dependent 2"/>
    <property type="match status" value="1"/>
</dbReference>
<dbReference type="GO" id="GO:0005667">
    <property type="term" value="C:transcription regulator complex"/>
    <property type="evidence" value="ECO:0007669"/>
    <property type="project" value="TreeGrafter"/>
</dbReference>
<dbReference type="RefSeq" id="XP_026203584.1">
    <property type="nucleotide sequence ID" value="XM_026347799.1"/>
</dbReference>
<dbReference type="GO" id="GO:0007399">
    <property type="term" value="P:nervous system development"/>
    <property type="evidence" value="ECO:0007669"/>
    <property type="project" value="UniProtKB-ARBA"/>
</dbReference>
<dbReference type="InterPro" id="IPR008366">
    <property type="entry name" value="NFAT"/>
</dbReference>
<evidence type="ECO:0000256" key="1">
    <source>
        <dbReference type="ARBA" id="ARBA00004123"/>
    </source>
</evidence>
<accession>A0A3Q1JMY7</accession>
<reference evidence="12" key="1">
    <citation type="submission" date="2021-04" db="EMBL/GenBank/DDBJ databases">
        <authorList>
            <consortium name="Wellcome Sanger Institute Data Sharing"/>
        </authorList>
    </citation>
    <scope>NUCLEOTIDE SEQUENCE [LARGE SCALE GENOMIC DNA]</scope>
</reference>
<evidence type="ECO:0000256" key="6">
    <source>
        <dbReference type="ARBA" id="ARBA00023015"/>
    </source>
</evidence>
<dbReference type="InParanoid" id="A0A3Q1JMY7"/>
<reference evidence="12" key="2">
    <citation type="submission" date="2025-08" db="UniProtKB">
        <authorList>
            <consortium name="Ensembl"/>
        </authorList>
    </citation>
    <scope>IDENTIFICATION</scope>
</reference>
<evidence type="ECO:0000256" key="3">
    <source>
        <dbReference type="ARBA" id="ARBA00022490"/>
    </source>
</evidence>
<dbReference type="GO" id="GO:0033173">
    <property type="term" value="P:calcineurin-NFAT signaling cascade"/>
    <property type="evidence" value="ECO:0007669"/>
    <property type="project" value="TreeGrafter"/>
</dbReference>
<dbReference type="FunFam" id="2.60.40.10:FF:000040">
    <property type="entry name" value="Nuclear factor of activated T-cells, cytoplasmic, calcineurin-dependent 2"/>
    <property type="match status" value="1"/>
</dbReference>
<dbReference type="PANTHER" id="PTHR12533">
    <property type="entry name" value="NFAT"/>
    <property type="match status" value="1"/>
</dbReference>
<evidence type="ECO:0000256" key="5">
    <source>
        <dbReference type="ARBA" id="ARBA00022737"/>
    </source>
</evidence>
<dbReference type="SUPFAM" id="SSF49417">
    <property type="entry name" value="p53-like transcription factors"/>
    <property type="match status" value="1"/>
</dbReference>
<dbReference type="InterPro" id="IPR002909">
    <property type="entry name" value="IPT_dom"/>
</dbReference>
<keyword evidence="4" id="KW-0597">Phosphoprotein</keyword>
<dbReference type="Pfam" id="PF16179">
    <property type="entry name" value="RHD_dimer"/>
    <property type="match status" value="1"/>
</dbReference>
<dbReference type="GO" id="GO:0000981">
    <property type="term" value="F:DNA-binding transcription factor activity, RNA polymerase II-specific"/>
    <property type="evidence" value="ECO:0007669"/>
    <property type="project" value="TreeGrafter"/>
</dbReference>
<dbReference type="PANTHER" id="PTHR12533:SF4">
    <property type="entry name" value="NUCLEAR FACTOR OF ACTIVATED T-CELLS, CYTOPLASMIC 2"/>
    <property type="match status" value="1"/>
</dbReference>
<feature type="region of interest" description="Disordered" evidence="10">
    <location>
        <begin position="100"/>
        <end position="133"/>
    </location>
</feature>
<evidence type="ECO:0000313" key="12">
    <source>
        <dbReference type="Ensembl" id="ENSATEP00000036507.1"/>
    </source>
</evidence>
<evidence type="ECO:0000259" key="11">
    <source>
        <dbReference type="PROSITE" id="PS50254"/>
    </source>
</evidence>
<feature type="domain" description="RHD" evidence="11">
    <location>
        <begin position="369"/>
        <end position="551"/>
    </location>
</feature>
<dbReference type="InterPro" id="IPR013783">
    <property type="entry name" value="Ig-like_fold"/>
</dbReference>
<dbReference type="PRINTS" id="PR01789">
    <property type="entry name" value="NUCFACTORATC"/>
</dbReference>
<comment type="subcellular location">
    <subcellularLocation>
        <location evidence="2">Cytoplasm</location>
    </subcellularLocation>
    <subcellularLocation>
        <location evidence="1">Nucleus</location>
    </subcellularLocation>
</comment>
<evidence type="ECO:0000256" key="7">
    <source>
        <dbReference type="ARBA" id="ARBA00023125"/>
    </source>
</evidence>
<dbReference type="Pfam" id="PF00554">
    <property type="entry name" value="RHD_DNA_bind"/>
    <property type="match status" value="1"/>
</dbReference>
<keyword evidence="6" id="KW-0805">Transcription regulation</keyword>
<evidence type="ECO:0000256" key="4">
    <source>
        <dbReference type="ARBA" id="ARBA00022553"/>
    </source>
</evidence>
<dbReference type="InterPro" id="IPR008967">
    <property type="entry name" value="p53-like_TF_DNA-bd_sf"/>
</dbReference>
<dbReference type="Ensembl" id="ENSATET00000037027.3">
    <property type="protein sequence ID" value="ENSATEP00000036507.1"/>
    <property type="gene ID" value="ENSATEG00000025085.3"/>
</dbReference>
<keyword evidence="5" id="KW-0677">Repeat</keyword>
<sequence length="880" mass="96157">MTSGGLGLTEGLGQDINQDELDFSDLFLYNPPGEEFPVGCDKDDPGALLQNDSQPPLLVVDHHTAYVSTSNQSASSQHPSSHVVTTEDLSAAVFDSFRLPSRPGNIPAPSPRIEITPSGDSLSSQTLEPSPGSKALGAYRECVSPASSNSSTGWSAEVYSPVASPCVSPSNGGCNVGLSALDLCPGLQGIQTSSTHSSPGASPRTSITDETFLLPQHQRSTAPLPHQRSRSASPHGKRAYDQAHSCQGATPIKQRSRSPSPIPSPHEQQGSYYLHQYQCQADFQAQAPTSSSGVEGDWSLSSNLSRAVTSAVIQRQDCAYGEVYDWTTEQKRIGRAGADVKSESFYRLPTVWPVPHLPHHGAYSALSVAPLPSLEWPLPSRSGQYDLLIQQQPRSHHRAQYETEGSRGAVKTPKGGHPEVQLCGYQGTAPLGLQVFIGTADERLLKPHAFYQVYRITGKTVTTPSMERVINGTKVLEIPLEPKNHMRVVIDCVGILKLRNADIELRNGETDIGRKNTRVRLVFRVHIPQPGGQLLSLQVASDPVECSQRSAQELPAVERQDLDRCSALGGQQMVLTGQNFTPGSKVIFSEKTQDGQQIWEVEATVDRDKTQANMLFVEVPPYRDQTICHPAKVNFYVINGKKKRSQPQHFIYTPVIAIKAEPLDDYHLNSYCYPDSQTLSGLSMKSLYHHLEQDNNLQGFSVSPSLYHLATVDPRACMLTSDLLDDQPLYYQSKASTLINSPVLYHTANQRYTNTVSPLLDGSPRGSHPVTTPNQCVSTRAPVAKLSEAPQVGDSLDACLVSRHQQSFVPTSLSMGKSPPSRYIQGQAQVKAGCRVEPGRGNHEDRTSERVTVKQENLSYAYLEDVNDIIRRDLKGHNGE</sequence>
<keyword evidence="8" id="KW-0804">Transcription</keyword>
<keyword evidence="9" id="KW-0539">Nucleus</keyword>
<evidence type="ECO:0000256" key="8">
    <source>
        <dbReference type="ARBA" id="ARBA00023163"/>
    </source>
</evidence>
<dbReference type="InterPro" id="IPR011539">
    <property type="entry name" value="RHD_DNA_bind_dom"/>
</dbReference>